<dbReference type="KEGG" id="smai:EXU30_05710"/>
<feature type="chain" id="PRO_5019273219" evidence="1">
    <location>
        <begin position="29"/>
        <end position="140"/>
    </location>
</feature>
<name>A0A411PFS8_9GAMM</name>
<keyword evidence="1" id="KW-0732">Signal</keyword>
<dbReference type="AlphaFoldDB" id="A0A411PFS8"/>
<gene>
    <name evidence="2" type="ORF">EXU30_05710</name>
</gene>
<evidence type="ECO:0000313" key="3">
    <source>
        <dbReference type="Proteomes" id="UP000291106"/>
    </source>
</evidence>
<dbReference type="InterPro" id="IPR021559">
    <property type="entry name" value="DUF3019"/>
</dbReference>
<evidence type="ECO:0000256" key="1">
    <source>
        <dbReference type="SAM" id="SignalP"/>
    </source>
</evidence>
<dbReference type="RefSeq" id="WP_130598224.1">
    <property type="nucleotide sequence ID" value="NZ_CP036200.1"/>
</dbReference>
<protein>
    <submittedName>
        <fullName evidence="2">DUF3019 domain-containing protein</fullName>
    </submittedName>
</protein>
<dbReference type="EMBL" id="CP036200">
    <property type="protein sequence ID" value="QBF82252.1"/>
    <property type="molecule type" value="Genomic_DNA"/>
</dbReference>
<dbReference type="OrthoDB" id="6265867at2"/>
<evidence type="ECO:0000313" key="2">
    <source>
        <dbReference type="EMBL" id="QBF82252.1"/>
    </source>
</evidence>
<feature type="signal peptide" evidence="1">
    <location>
        <begin position="1"/>
        <end position="28"/>
    </location>
</feature>
<dbReference type="Pfam" id="PF11456">
    <property type="entry name" value="DUF3019"/>
    <property type="match status" value="1"/>
</dbReference>
<reference evidence="2 3" key="1">
    <citation type="submission" date="2019-02" db="EMBL/GenBank/DDBJ databases">
        <title>Shewanella sp. D4-2 isolated from Dokdo Island.</title>
        <authorList>
            <person name="Baek K."/>
        </authorList>
    </citation>
    <scope>NUCLEOTIDE SEQUENCE [LARGE SCALE GENOMIC DNA]</scope>
    <source>
        <strain evidence="2 3">D4-2</strain>
    </source>
</reference>
<organism evidence="2 3">
    <name type="scientific">Shewanella maritima</name>
    <dbReference type="NCBI Taxonomy" id="2520507"/>
    <lineage>
        <taxon>Bacteria</taxon>
        <taxon>Pseudomonadati</taxon>
        <taxon>Pseudomonadota</taxon>
        <taxon>Gammaproteobacteria</taxon>
        <taxon>Alteromonadales</taxon>
        <taxon>Shewanellaceae</taxon>
        <taxon>Shewanella</taxon>
    </lineage>
</organism>
<accession>A0A411PFS8</accession>
<dbReference type="Proteomes" id="UP000291106">
    <property type="component" value="Chromosome"/>
</dbReference>
<sequence>MQLRQPIRCIFQLAIISLLFLGIASPKADTLSAQVELTATPHMCLTDTQSQLCETDITLNWEMDSDELVCIISDYPDMPRWCSEDPNTQSLSLKIKSDKDIQFVLVQKNNNNTLAGVKVKVTTASSTKVRRRYRNPWSFF</sequence>
<proteinExistence type="predicted"/>
<keyword evidence="3" id="KW-1185">Reference proteome</keyword>